<dbReference type="Gene3D" id="3.40.50.620">
    <property type="entry name" value="HUPs"/>
    <property type="match status" value="1"/>
</dbReference>
<evidence type="ECO:0000313" key="3">
    <source>
        <dbReference type="Proteomes" id="UP001576780"/>
    </source>
</evidence>
<dbReference type="InterPro" id="IPR003848">
    <property type="entry name" value="DUF218"/>
</dbReference>
<dbReference type="PANTHER" id="PTHR30336">
    <property type="entry name" value="INNER MEMBRANE PROTEIN, PROBABLE PERMEASE"/>
    <property type="match status" value="1"/>
</dbReference>
<feature type="domain" description="DUF218" evidence="1">
    <location>
        <begin position="51"/>
        <end position="159"/>
    </location>
</feature>
<evidence type="ECO:0000259" key="1">
    <source>
        <dbReference type="Pfam" id="PF02698"/>
    </source>
</evidence>
<name>A0ABV4WHV1_9CYAN</name>
<dbReference type="InterPro" id="IPR014729">
    <property type="entry name" value="Rossmann-like_a/b/a_fold"/>
</dbReference>
<dbReference type="CDD" id="cd06259">
    <property type="entry name" value="YdcF-like"/>
    <property type="match status" value="1"/>
</dbReference>
<dbReference type="EMBL" id="JBHFNT010000072">
    <property type="protein sequence ID" value="MFB2834666.1"/>
    <property type="molecule type" value="Genomic_DNA"/>
</dbReference>
<protein>
    <submittedName>
        <fullName evidence="2">YdcF family protein</fullName>
    </submittedName>
</protein>
<evidence type="ECO:0000313" key="2">
    <source>
        <dbReference type="EMBL" id="MFB2834666.1"/>
    </source>
</evidence>
<gene>
    <name evidence="2" type="ORF">ACE1CA_09050</name>
</gene>
<organism evidence="2 3">
    <name type="scientific">Floridaenema evergladense BLCC-F167</name>
    <dbReference type="NCBI Taxonomy" id="3153639"/>
    <lineage>
        <taxon>Bacteria</taxon>
        <taxon>Bacillati</taxon>
        <taxon>Cyanobacteriota</taxon>
        <taxon>Cyanophyceae</taxon>
        <taxon>Oscillatoriophycideae</taxon>
        <taxon>Aerosakkonematales</taxon>
        <taxon>Aerosakkonemataceae</taxon>
        <taxon>Floridanema</taxon>
        <taxon>Floridanema evergladense</taxon>
    </lineage>
</organism>
<reference evidence="2 3" key="1">
    <citation type="submission" date="2024-09" db="EMBL/GenBank/DDBJ databases">
        <title>Floridaenema gen nov. (Aerosakkonemataceae, Aerosakkonematales ord. nov., Cyanobacteria) from benthic tropical and subtropical fresh waters, with the description of four new species.</title>
        <authorList>
            <person name="Moretto J.A."/>
            <person name="Berthold D.E."/>
            <person name="Lefler F.W."/>
            <person name="Huang I.-S."/>
            <person name="Laughinghouse H. IV."/>
        </authorList>
    </citation>
    <scope>NUCLEOTIDE SEQUENCE [LARGE SCALE GENOMIC DNA]</scope>
    <source>
        <strain evidence="2 3">BLCC-F167</strain>
    </source>
</reference>
<proteinExistence type="predicted"/>
<sequence length="210" mass="23655">MVLKIQPSRRRKRLRDKSSRKFSSSIKILTLISPLLLWFSYKQIRSCETPQAVLMLGGSTSALEREKFTAKFVSQQPNLENLEIWISSGGSGKYNNYAREIFIKAGINSEKIHFDNQAVDTVTNFTTLVDELKARGVTSVYLITSDYHIRRAQVIGEVVLGSRGIVFKSVAVPSQQSPEPIEKAIRDGARAILWVITGNTGKNFSRYFSH</sequence>
<dbReference type="PANTHER" id="PTHR30336:SF20">
    <property type="entry name" value="DUF218 DOMAIN-CONTAINING PROTEIN"/>
    <property type="match status" value="1"/>
</dbReference>
<dbReference type="InterPro" id="IPR051599">
    <property type="entry name" value="Cell_Envelope_Assoc"/>
</dbReference>
<keyword evidence="3" id="KW-1185">Reference proteome</keyword>
<accession>A0ABV4WHV1</accession>
<comment type="caution">
    <text evidence="2">The sequence shown here is derived from an EMBL/GenBank/DDBJ whole genome shotgun (WGS) entry which is preliminary data.</text>
</comment>
<dbReference type="Proteomes" id="UP001576780">
    <property type="component" value="Unassembled WGS sequence"/>
</dbReference>
<dbReference type="Pfam" id="PF02698">
    <property type="entry name" value="DUF218"/>
    <property type="match status" value="1"/>
</dbReference>